<evidence type="ECO:0000313" key="4">
    <source>
        <dbReference type="Proteomes" id="UP000250241"/>
    </source>
</evidence>
<dbReference type="Proteomes" id="UP000250241">
    <property type="component" value="Chromosome"/>
</dbReference>
<dbReference type="AlphaFoldDB" id="A0A2Z5R209"/>
<keyword evidence="4" id="KW-1185">Reference proteome</keyword>
<gene>
    <name evidence="3" type="ORF">RA11412_2486</name>
</gene>
<dbReference type="PANTHER" id="PTHR15822:SF23">
    <property type="entry name" value="ENDONUCLEASE_EXONUCLEASE_PHOSPHATASE FAMILY PROTEIN"/>
    <property type="match status" value="1"/>
</dbReference>
<dbReference type="CDD" id="cd09079">
    <property type="entry name" value="RgfB-like"/>
    <property type="match status" value="1"/>
</dbReference>
<dbReference type="Gene3D" id="3.60.10.10">
    <property type="entry name" value="Endonuclease/exonuclease/phosphatase"/>
    <property type="match status" value="1"/>
</dbReference>
<sequence>MLLNARPLENYIPMLFLTLNTHSWCEPHQIVKIHELARFIAHHRVDVIALQEVNQYLHSPIVDTPLGYQGGAGIPIREDNYALLLVRFLADLGLQYEWALTETHIGWDRYDECVAVLSRVPIERIDPLVMSPQYSYDRVERRSSLAVRVGTDAGSVWCASAHMSWWDFQGEPLFAQEFARLSQALTERGQDAPVLLGGDFNTAAQVRGEGYDLALSSGLVDTREIAERTDGEFTVHRGIAGWEGQEDAKRIDFVFADRAVKVLSHAVVFRDNSPEAISDHSGVLVELDESSFEPTARMHPVPLPSQAQPG</sequence>
<dbReference type="InterPro" id="IPR005135">
    <property type="entry name" value="Endo/exonuclease/phosphatase"/>
</dbReference>
<evidence type="ECO:0000259" key="2">
    <source>
        <dbReference type="Pfam" id="PF03372"/>
    </source>
</evidence>
<dbReference type="InterPro" id="IPR051547">
    <property type="entry name" value="TDP2-like"/>
</dbReference>
<keyword evidence="1" id="KW-0378">Hydrolase</keyword>
<accession>A0A2Z5R209</accession>
<dbReference type="PANTHER" id="PTHR15822">
    <property type="entry name" value="TRAF AND TNF RECEPTOR-ASSOCIATED PROTEIN"/>
    <property type="match status" value="1"/>
</dbReference>
<organism evidence="3 4">
    <name type="scientific">Rothia aeria</name>
    <dbReference type="NCBI Taxonomy" id="172042"/>
    <lineage>
        <taxon>Bacteria</taxon>
        <taxon>Bacillati</taxon>
        <taxon>Actinomycetota</taxon>
        <taxon>Actinomycetes</taxon>
        <taxon>Micrococcales</taxon>
        <taxon>Micrococcaceae</taxon>
        <taxon>Rothia</taxon>
    </lineage>
</organism>
<proteinExistence type="predicted"/>
<dbReference type="InterPro" id="IPR036691">
    <property type="entry name" value="Endo/exonu/phosph_ase_sf"/>
</dbReference>
<dbReference type="Pfam" id="PF03372">
    <property type="entry name" value="Exo_endo_phos"/>
    <property type="match status" value="1"/>
</dbReference>
<dbReference type="SUPFAM" id="SSF56219">
    <property type="entry name" value="DNase I-like"/>
    <property type="match status" value="1"/>
</dbReference>
<feature type="domain" description="Endonuclease/exonuclease/phosphatase" evidence="2">
    <location>
        <begin position="33"/>
        <end position="280"/>
    </location>
</feature>
<evidence type="ECO:0000313" key="3">
    <source>
        <dbReference type="EMBL" id="BAV88785.1"/>
    </source>
</evidence>
<reference evidence="3 4" key="1">
    <citation type="submission" date="2016-10" db="EMBL/GenBank/DDBJ databases">
        <title>Genome sequence of Rothia aeria strain JCM11412.</title>
        <authorList>
            <person name="Nambu T."/>
        </authorList>
    </citation>
    <scope>NUCLEOTIDE SEQUENCE [LARGE SCALE GENOMIC DNA]</scope>
    <source>
        <strain evidence="3 4">JCM 11412</strain>
    </source>
</reference>
<dbReference type="EMBL" id="AP017895">
    <property type="protein sequence ID" value="BAV88785.1"/>
    <property type="molecule type" value="Genomic_DNA"/>
</dbReference>
<dbReference type="KEGG" id="raj:RA11412_2486"/>
<dbReference type="GO" id="GO:0016787">
    <property type="term" value="F:hydrolase activity"/>
    <property type="evidence" value="ECO:0007669"/>
    <property type="project" value="UniProtKB-KW"/>
</dbReference>
<evidence type="ECO:0000256" key="1">
    <source>
        <dbReference type="ARBA" id="ARBA00022801"/>
    </source>
</evidence>
<name>A0A2Z5R209_9MICC</name>
<protein>
    <submittedName>
        <fullName evidence="3">Exodeoxyribonuclease III</fullName>
    </submittedName>
</protein>